<protein>
    <recommendedName>
        <fullName evidence="2">SCP domain-containing protein</fullName>
    </recommendedName>
</protein>
<organism evidence="3 4">
    <name type="scientific">Streptomyces griseoviridis</name>
    <dbReference type="NCBI Taxonomy" id="45398"/>
    <lineage>
        <taxon>Bacteria</taxon>
        <taxon>Bacillati</taxon>
        <taxon>Actinomycetota</taxon>
        <taxon>Actinomycetes</taxon>
        <taxon>Kitasatosporales</taxon>
        <taxon>Streptomycetaceae</taxon>
        <taxon>Streptomyces</taxon>
    </lineage>
</organism>
<dbReference type="AlphaFoldDB" id="A0A918GPZ0"/>
<dbReference type="InterPro" id="IPR014044">
    <property type="entry name" value="CAP_dom"/>
</dbReference>
<gene>
    <name evidence="3" type="ORF">GCM10010238_48450</name>
</gene>
<comment type="caution">
    <text evidence="3">The sequence shown here is derived from an EMBL/GenBank/DDBJ whole genome shotgun (WGS) entry which is preliminary data.</text>
</comment>
<dbReference type="EMBL" id="BMSL01000017">
    <property type="protein sequence ID" value="GGS53336.1"/>
    <property type="molecule type" value="Genomic_DNA"/>
</dbReference>
<dbReference type="Proteomes" id="UP000653493">
    <property type="component" value="Unassembled WGS sequence"/>
</dbReference>
<reference evidence="3" key="2">
    <citation type="submission" date="2020-09" db="EMBL/GenBank/DDBJ databases">
        <authorList>
            <person name="Sun Q."/>
            <person name="Ohkuma M."/>
        </authorList>
    </citation>
    <scope>NUCLEOTIDE SEQUENCE</scope>
    <source>
        <strain evidence="3">JCM 4234</strain>
    </source>
</reference>
<dbReference type="Pfam" id="PF00188">
    <property type="entry name" value="CAP"/>
    <property type="match status" value="1"/>
</dbReference>
<proteinExistence type="predicted"/>
<dbReference type="InterPro" id="IPR035940">
    <property type="entry name" value="CAP_sf"/>
</dbReference>
<dbReference type="PANTHER" id="PTHR31157:SF1">
    <property type="entry name" value="SCP DOMAIN-CONTAINING PROTEIN"/>
    <property type="match status" value="1"/>
</dbReference>
<reference evidence="3" key="1">
    <citation type="journal article" date="2014" name="Int. J. Syst. Evol. Microbiol.">
        <title>Complete genome sequence of Corynebacterium casei LMG S-19264T (=DSM 44701T), isolated from a smear-ripened cheese.</title>
        <authorList>
            <consortium name="US DOE Joint Genome Institute (JGI-PGF)"/>
            <person name="Walter F."/>
            <person name="Albersmeier A."/>
            <person name="Kalinowski J."/>
            <person name="Ruckert C."/>
        </authorList>
    </citation>
    <scope>NUCLEOTIDE SEQUENCE</scope>
    <source>
        <strain evidence="3">JCM 4234</strain>
    </source>
</reference>
<dbReference type="PANTHER" id="PTHR31157">
    <property type="entry name" value="SCP DOMAIN-CONTAINING PROTEIN"/>
    <property type="match status" value="1"/>
</dbReference>
<dbReference type="Gene3D" id="3.40.33.10">
    <property type="entry name" value="CAP"/>
    <property type="match status" value="1"/>
</dbReference>
<keyword evidence="1" id="KW-0472">Membrane</keyword>
<sequence length="119" mass="13242">MTVLVNRERAARGMEPLLDDERLRRSARAHSADMVRLGYFDHVAPDGTSPADRMLAAGFPLPGGENIAFGQPTPEEVVADWMNSPPHRRNILRREFHVIGVGVCVTTLGPMWTQNFGYV</sequence>
<evidence type="ECO:0000313" key="4">
    <source>
        <dbReference type="Proteomes" id="UP000653493"/>
    </source>
</evidence>
<evidence type="ECO:0000259" key="2">
    <source>
        <dbReference type="Pfam" id="PF00188"/>
    </source>
</evidence>
<feature type="transmembrane region" description="Helical" evidence="1">
    <location>
        <begin position="96"/>
        <end position="113"/>
    </location>
</feature>
<evidence type="ECO:0000256" key="1">
    <source>
        <dbReference type="SAM" id="Phobius"/>
    </source>
</evidence>
<keyword evidence="1" id="KW-0812">Transmembrane</keyword>
<feature type="domain" description="SCP" evidence="2">
    <location>
        <begin position="4"/>
        <end position="116"/>
    </location>
</feature>
<keyword evidence="4" id="KW-1185">Reference proteome</keyword>
<dbReference type="CDD" id="cd05379">
    <property type="entry name" value="CAP_bacterial"/>
    <property type="match status" value="1"/>
</dbReference>
<evidence type="ECO:0000313" key="3">
    <source>
        <dbReference type="EMBL" id="GGS53336.1"/>
    </source>
</evidence>
<accession>A0A918GPZ0</accession>
<dbReference type="SUPFAM" id="SSF55797">
    <property type="entry name" value="PR-1-like"/>
    <property type="match status" value="1"/>
</dbReference>
<name>A0A918GPZ0_STRGD</name>
<keyword evidence="1" id="KW-1133">Transmembrane helix</keyword>